<keyword evidence="1" id="KW-0695">RNA-directed DNA polymerase</keyword>
<dbReference type="GO" id="GO:0003964">
    <property type="term" value="F:RNA-directed DNA polymerase activity"/>
    <property type="evidence" value="ECO:0007669"/>
    <property type="project" value="UniProtKB-KW"/>
</dbReference>
<dbReference type="AlphaFoldDB" id="A0A392VU19"/>
<comment type="caution">
    <text evidence="1">The sequence shown here is derived from an EMBL/GenBank/DDBJ whole genome shotgun (WGS) entry which is preliminary data.</text>
</comment>
<reference evidence="1 2" key="1">
    <citation type="journal article" date="2018" name="Front. Plant Sci.">
        <title>Red Clover (Trifolium pratense) and Zigzag Clover (T. medium) - A Picture of Genomic Similarities and Differences.</title>
        <authorList>
            <person name="Dluhosova J."/>
            <person name="Istvanek J."/>
            <person name="Nedelnik J."/>
            <person name="Repkova J."/>
        </authorList>
    </citation>
    <scope>NUCLEOTIDE SEQUENCE [LARGE SCALE GENOMIC DNA]</scope>
    <source>
        <strain evidence="2">cv. 10/8</strain>
        <tissue evidence="1">Leaf</tissue>
    </source>
</reference>
<sequence>MSVLNAVSPSISEDDNNALTAPFAIAEFKDAVFSMEADKCPGPDGFNPGFYQHFWDLCGNDIF</sequence>
<accession>A0A392VU19</accession>
<protein>
    <submittedName>
        <fullName evidence="1">RNA-directed DNA polymerase (Reverse transcriptase)</fullName>
    </submittedName>
</protein>
<organism evidence="1 2">
    <name type="scientific">Trifolium medium</name>
    <dbReference type="NCBI Taxonomy" id="97028"/>
    <lineage>
        <taxon>Eukaryota</taxon>
        <taxon>Viridiplantae</taxon>
        <taxon>Streptophyta</taxon>
        <taxon>Embryophyta</taxon>
        <taxon>Tracheophyta</taxon>
        <taxon>Spermatophyta</taxon>
        <taxon>Magnoliopsida</taxon>
        <taxon>eudicotyledons</taxon>
        <taxon>Gunneridae</taxon>
        <taxon>Pentapetalae</taxon>
        <taxon>rosids</taxon>
        <taxon>fabids</taxon>
        <taxon>Fabales</taxon>
        <taxon>Fabaceae</taxon>
        <taxon>Papilionoideae</taxon>
        <taxon>50 kb inversion clade</taxon>
        <taxon>NPAAA clade</taxon>
        <taxon>Hologalegina</taxon>
        <taxon>IRL clade</taxon>
        <taxon>Trifolieae</taxon>
        <taxon>Trifolium</taxon>
    </lineage>
</organism>
<feature type="non-terminal residue" evidence="1">
    <location>
        <position position="63"/>
    </location>
</feature>
<evidence type="ECO:0000313" key="2">
    <source>
        <dbReference type="Proteomes" id="UP000265520"/>
    </source>
</evidence>
<dbReference type="EMBL" id="LXQA011271663">
    <property type="protein sequence ID" value="MCI91427.1"/>
    <property type="molecule type" value="Genomic_DNA"/>
</dbReference>
<name>A0A392VU19_9FABA</name>
<keyword evidence="1" id="KW-0548">Nucleotidyltransferase</keyword>
<keyword evidence="2" id="KW-1185">Reference proteome</keyword>
<evidence type="ECO:0000313" key="1">
    <source>
        <dbReference type="EMBL" id="MCI91427.1"/>
    </source>
</evidence>
<keyword evidence="1" id="KW-0808">Transferase</keyword>
<dbReference type="Proteomes" id="UP000265520">
    <property type="component" value="Unassembled WGS sequence"/>
</dbReference>
<proteinExistence type="predicted"/>